<gene>
    <name evidence="1" type="ORF">NOF55_02895</name>
</gene>
<sequence>MFGSILRSLRGQPKPPAIDQLQAALVKAVAADVSDLHDGEWEDRDWLRIGVNLELLIDGGQRISNQAIVIAQKPGGSLEKLSFRLRLANKEKFVELAQAMGKGNKERWTICDLQIERDGRFAFSFGYGPPPRLGGDLLHTPLSDMLERYRAETGAT</sequence>
<protein>
    <submittedName>
        <fullName evidence="1">Uncharacterized protein</fullName>
    </submittedName>
</protein>
<name>A0AAE3MW59_9HYPH</name>
<organism evidence="1 2">
    <name type="scientific">Ectorhizobium quercum</name>
    <dbReference type="NCBI Taxonomy" id="2965071"/>
    <lineage>
        <taxon>Bacteria</taxon>
        <taxon>Pseudomonadati</taxon>
        <taxon>Pseudomonadota</taxon>
        <taxon>Alphaproteobacteria</taxon>
        <taxon>Hyphomicrobiales</taxon>
        <taxon>Rhizobiaceae</taxon>
        <taxon>Ectorhizobium</taxon>
    </lineage>
</organism>
<evidence type="ECO:0000313" key="1">
    <source>
        <dbReference type="EMBL" id="MCX8996043.1"/>
    </source>
</evidence>
<dbReference type="Proteomes" id="UP001208771">
    <property type="component" value="Unassembled WGS sequence"/>
</dbReference>
<keyword evidence="2" id="KW-1185">Reference proteome</keyword>
<dbReference type="AlphaFoldDB" id="A0AAE3MW59"/>
<comment type="caution">
    <text evidence="1">The sequence shown here is derived from an EMBL/GenBank/DDBJ whole genome shotgun (WGS) entry which is preliminary data.</text>
</comment>
<dbReference type="InterPro" id="IPR036170">
    <property type="entry name" value="YezG-like_sf"/>
</dbReference>
<dbReference type="EMBL" id="JANFPI010000001">
    <property type="protein sequence ID" value="MCX8996043.1"/>
    <property type="molecule type" value="Genomic_DNA"/>
</dbReference>
<accession>A0AAE3MW59</accession>
<dbReference type="SUPFAM" id="SSF160424">
    <property type="entry name" value="BH3703-like"/>
    <property type="match status" value="1"/>
</dbReference>
<evidence type="ECO:0000313" key="2">
    <source>
        <dbReference type="Proteomes" id="UP001208771"/>
    </source>
</evidence>
<reference evidence="1" key="1">
    <citation type="submission" date="2022-07" db="EMBL/GenBank/DDBJ databases">
        <title>Ectorhizobium quercum gen.nov., sp. nov.</title>
        <authorList>
            <person name="Ma T."/>
            <person name="Li Y."/>
        </authorList>
    </citation>
    <scope>NUCLEOTIDE SEQUENCE</scope>
    <source>
        <strain evidence="1">BDR2-2</strain>
    </source>
</reference>
<proteinExistence type="predicted"/>
<dbReference type="RefSeq" id="WP_306409802.1">
    <property type="nucleotide sequence ID" value="NZ_JANFPI010000001.1"/>
</dbReference>